<dbReference type="Pfam" id="PF13407">
    <property type="entry name" value="Peripla_BP_4"/>
    <property type="match status" value="1"/>
</dbReference>
<evidence type="ECO:0000256" key="3">
    <source>
        <dbReference type="ARBA" id="ARBA00022729"/>
    </source>
</evidence>
<name>A0A856I026_9FIRM</name>
<feature type="signal peptide" evidence="5">
    <location>
        <begin position="1"/>
        <end position="21"/>
    </location>
</feature>
<feature type="region of interest" description="Disordered" evidence="4">
    <location>
        <begin position="24"/>
        <end position="44"/>
    </location>
</feature>
<evidence type="ECO:0000313" key="7">
    <source>
        <dbReference type="EMBL" id="QCI59426.2"/>
    </source>
</evidence>
<proteinExistence type="inferred from homology"/>
<feature type="domain" description="Periplasmic binding protein" evidence="6">
    <location>
        <begin position="52"/>
        <end position="306"/>
    </location>
</feature>
<feature type="chain" id="PRO_5038910078" evidence="5">
    <location>
        <begin position="22"/>
        <end position="336"/>
    </location>
</feature>
<dbReference type="InterPro" id="IPR028082">
    <property type="entry name" value="Peripla_BP_I"/>
</dbReference>
<dbReference type="RefSeq" id="WP_158629760.1">
    <property type="nucleotide sequence ID" value="NZ_CAUWCU010000020.1"/>
</dbReference>
<keyword evidence="8" id="KW-1185">Reference proteome</keyword>
<dbReference type="PROSITE" id="PS51257">
    <property type="entry name" value="PROKAR_LIPOPROTEIN"/>
    <property type="match status" value="1"/>
</dbReference>
<comment type="similarity">
    <text evidence="2">Belongs to the bacterial solute-binding protein 2 family.</text>
</comment>
<reference evidence="8" key="1">
    <citation type="submission" date="2018-12" db="EMBL/GenBank/DDBJ databases">
        <title>Dusodibacter welbiota gen. nov., sp. nov., isolated from human faeces and emended description of the Oscillibacter genus.</title>
        <authorList>
            <person name="Le Roy T."/>
            <person name="Van der Smissen P."/>
            <person name="Delzenne N."/>
            <person name="Muccioli G."/>
            <person name="Collet J.F."/>
            <person name="Cani P.D."/>
        </authorList>
    </citation>
    <scope>NUCLEOTIDE SEQUENCE [LARGE SCALE GENOMIC DNA]</scope>
    <source>
        <strain evidence="8">J115</strain>
    </source>
</reference>
<dbReference type="KEGG" id="obj:EIO64_09560"/>
<keyword evidence="3 5" id="KW-0732">Signal</keyword>
<evidence type="ECO:0000313" key="8">
    <source>
        <dbReference type="Proteomes" id="UP000298642"/>
    </source>
</evidence>
<evidence type="ECO:0000256" key="2">
    <source>
        <dbReference type="ARBA" id="ARBA00007639"/>
    </source>
</evidence>
<evidence type="ECO:0000256" key="4">
    <source>
        <dbReference type="SAM" id="MobiDB-lite"/>
    </source>
</evidence>
<accession>A0A856I026</accession>
<protein>
    <submittedName>
        <fullName evidence="7">Sugar ABC transporter substrate-binding protein</fullName>
    </submittedName>
</protein>
<organism evidence="7 8">
    <name type="scientific">Dysosmobacter welbionis</name>
    <dbReference type="NCBI Taxonomy" id="2093857"/>
    <lineage>
        <taxon>Bacteria</taxon>
        <taxon>Bacillati</taxon>
        <taxon>Bacillota</taxon>
        <taxon>Clostridia</taxon>
        <taxon>Eubacteriales</taxon>
        <taxon>Oscillospiraceae</taxon>
        <taxon>Dysosmobacter</taxon>
    </lineage>
</organism>
<dbReference type="PANTHER" id="PTHR46847:SF1">
    <property type="entry name" value="D-ALLOSE-BINDING PERIPLASMIC PROTEIN-RELATED"/>
    <property type="match status" value="1"/>
</dbReference>
<comment type="subcellular location">
    <subcellularLocation>
        <location evidence="1">Cell envelope</location>
    </subcellularLocation>
</comment>
<evidence type="ECO:0000256" key="5">
    <source>
        <dbReference type="SAM" id="SignalP"/>
    </source>
</evidence>
<dbReference type="AlphaFoldDB" id="A0A856I026"/>
<dbReference type="SUPFAM" id="SSF53822">
    <property type="entry name" value="Periplasmic binding protein-like I"/>
    <property type="match status" value="1"/>
</dbReference>
<dbReference type="CDD" id="cd01536">
    <property type="entry name" value="PBP1_ABC_sugar_binding-like"/>
    <property type="match status" value="1"/>
</dbReference>
<sequence length="336" mass="34151">MKKFFALLLALVMSLSLVACGGGDTANEDTSTDDTATEENGGDTATASDVEIAVVLKTLASEYWGYVKAGCDAAAADLGVTVNVVGPGAESEIEQQVSMIEQQIGAGCDAIIVAPNDAGAASGALASAIGSIPVLSVDTNVGIEGQTSFVGTSNVDAAKEGGLWAAEQAGEGANAVIIYGQEGDNTSNMRREGYQAACDEAGVTVLDALSGQNTTDGATKTMEDLLNAYPDQIDIVLCHNDDTAIGAMNACKSAGVDDMIIVGFDGNASAVDLILAGEMVKATVAQQPYEMGYQAVEAALKAIKGETVEEVINAPVTVVTAENGQEYLDSLAAMQG</sequence>
<evidence type="ECO:0000256" key="1">
    <source>
        <dbReference type="ARBA" id="ARBA00004196"/>
    </source>
</evidence>
<dbReference type="Gene3D" id="3.40.50.2300">
    <property type="match status" value="2"/>
</dbReference>
<dbReference type="EMBL" id="CP034413">
    <property type="protein sequence ID" value="QCI59426.2"/>
    <property type="molecule type" value="Genomic_DNA"/>
</dbReference>
<dbReference type="PANTHER" id="PTHR46847">
    <property type="entry name" value="D-ALLOSE-BINDING PERIPLASMIC PROTEIN-RELATED"/>
    <property type="match status" value="1"/>
</dbReference>
<dbReference type="GO" id="GO:0030313">
    <property type="term" value="C:cell envelope"/>
    <property type="evidence" value="ECO:0007669"/>
    <property type="project" value="UniProtKB-SubCell"/>
</dbReference>
<feature type="compositionally biased region" description="Acidic residues" evidence="4">
    <location>
        <begin position="26"/>
        <end position="41"/>
    </location>
</feature>
<dbReference type="GO" id="GO:0030246">
    <property type="term" value="F:carbohydrate binding"/>
    <property type="evidence" value="ECO:0007669"/>
    <property type="project" value="UniProtKB-ARBA"/>
</dbReference>
<dbReference type="InterPro" id="IPR025997">
    <property type="entry name" value="SBP_2_dom"/>
</dbReference>
<evidence type="ECO:0000259" key="6">
    <source>
        <dbReference type="Pfam" id="PF13407"/>
    </source>
</evidence>
<gene>
    <name evidence="7" type="ORF">EIO64_09560</name>
</gene>
<dbReference type="Proteomes" id="UP000298642">
    <property type="component" value="Chromosome"/>
</dbReference>